<feature type="chain" id="PRO_5015576183" evidence="1">
    <location>
        <begin position="21"/>
        <end position="54"/>
    </location>
</feature>
<keyword evidence="1" id="KW-0732">Signal</keyword>
<sequence length="54" mass="5840">MGKALFVCMLMLVVFASVLAIANVRNKALLMANVMVYDVVVLATSRARDAINVL</sequence>
<dbReference type="AlphaFoldDB" id="A0A2U1LCY3"/>
<feature type="signal peptide" evidence="1">
    <location>
        <begin position="1"/>
        <end position="20"/>
    </location>
</feature>
<evidence type="ECO:0000313" key="2">
    <source>
        <dbReference type="EMBL" id="PWA46863.1"/>
    </source>
</evidence>
<dbReference type="Proteomes" id="UP000245207">
    <property type="component" value="Unassembled WGS sequence"/>
</dbReference>
<protein>
    <submittedName>
        <fullName evidence="2">Uncharacterized protein</fullName>
    </submittedName>
</protein>
<keyword evidence="3" id="KW-1185">Reference proteome</keyword>
<organism evidence="2 3">
    <name type="scientific">Artemisia annua</name>
    <name type="common">Sweet wormwood</name>
    <dbReference type="NCBI Taxonomy" id="35608"/>
    <lineage>
        <taxon>Eukaryota</taxon>
        <taxon>Viridiplantae</taxon>
        <taxon>Streptophyta</taxon>
        <taxon>Embryophyta</taxon>
        <taxon>Tracheophyta</taxon>
        <taxon>Spermatophyta</taxon>
        <taxon>Magnoliopsida</taxon>
        <taxon>eudicotyledons</taxon>
        <taxon>Gunneridae</taxon>
        <taxon>Pentapetalae</taxon>
        <taxon>asterids</taxon>
        <taxon>campanulids</taxon>
        <taxon>Asterales</taxon>
        <taxon>Asteraceae</taxon>
        <taxon>Asteroideae</taxon>
        <taxon>Anthemideae</taxon>
        <taxon>Artemisiinae</taxon>
        <taxon>Artemisia</taxon>
    </lineage>
</organism>
<reference evidence="2 3" key="1">
    <citation type="journal article" date="2018" name="Mol. Plant">
        <title>The genome of Artemisia annua provides insight into the evolution of Asteraceae family and artemisinin biosynthesis.</title>
        <authorList>
            <person name="Shen Q."/>
            <person name="Zhang L."/>
            <person name="Liao Z."/>
            <person name="Wang S."/>
            <person name="Yan T."/>
            <person name="Shi P."/>
            <person name="Liu M."/>
            <person name="Fu X."/>
            <person name="Pan Q."/>
            <person name="Wang Y."/>
            <person name="Lv Z."/>
            <person name="Lu X."/>
            <person name="Zhang F."/>
            <person name="Jiang W."/>
            <person name="Ma Y."/>
            <person name="Chen M."/>
            <person name="Hao X."/>
            <person name="Li L."/>
            <person name="Tang Y."/>
            <person name="Lv G."/>
            <person name="Zhou Y."/>
            <person name="Sun X."/>
            <person name="Brodelius P.E."/>
            <person name="Rose J.K.C."/>
            <person name="Tang K."/>
        </authorList>
    </citation>
    <scope>NUCLEOTIDE SEQUENCE [LARGE SCALE GENOMIC DNA]</scope>
    <source>
        <strain evidence="3">cv. Huhao1</strain>
        <tissue evidence="2">Leaf</tissue>
    </source>
</reference>
<dbReference type="EMBL" id="PKPP01010072">
    <property type="protein sequence ID" value="PWA46863.1"/>
    <property type="molecule type" value="Genomic_DNA"/>
</dbReference>
<gene>
    <name evidence="2" type="ORF">CTI12_AA500670</name>
</gene>
<evidence type="ECO:0000256" key="1">
    <source>
        <dbReference type="SAM" id="SignalP"/>
    </source>
</evidence>
<evidence type="ECO:0000313" key="3">
    <source>
        <dbReference type="Proteomes" id="UP000245207"/>
    </source>
</evidence>
<comment type="caution">
    <text evidence="2">The sequence shown here is derived from an EMBL/GenBank/DDBJ whole genome shotgun (WGS) entry which is preliminary data.</text>
</comment>
<accession>A0A2U1LCY3</accession>
<proteinExistence type="predicted"/>
<name>A0A2U1LCY3_ARTAN</name>